<evidence type="ECO:0000313" key="4">
    <source>
        <dbReference type="Proteomes" id="UP000324022"/>
    </source>
</evidence>
<evidence type="ECO:0000256" key="1">
    <source>
        <dbReference type="SAM" id="MobiDB-lite"/>
    </source>
</evidence>
<evidence type="ECO:0008006" key="5">
    <source>
        <dbReference type="Google" id="ProtNLM"/>
    </source>
</evidence>
<feature type="compositionally biased region" description="Low complexity" evidence="1">
    <location>
        <begin position="80"/>
        <end position="90"/>
    </location>
</feature>
<name>A0A5C3EF21_9BASI</name>
<feature type="region of interest" description="Disordered" evidence="1">
    <location>
        <begin position="20"/>
        <end position="115"/>
    </location>
</feature>
<organism evidence="3 4">
    <name type="scientific">Ustilago trichophora</name>
    <dbReference type="NCBI Taxonomy" id="86804"/>
    <lineage>
        <taxon>Eukaryota</taxon>
        <taxon>Fungi</taxon>
        <taxon>Dikarya</taxon>
        <taxon>Basidiomycota</taxon>
        <taxon>Ustilaginomycotina</taxon>
        <taxon>Ustilaginomycetes</taxon>
        <taxon>Ustilaginales</taxon>
        <taxon>Ustilaginaceae</taxon>
        <taxon>Ustilago</taxon>
    </lineage>
</organism>
<gene>
    <name evidence="3" type="ORF">UTRI_06213</name>
</gene>
<sequence length="262" mass="28742">MLHFRTSRFVLLVTFGVASTSAVRPPPGSGLNRGELGPSSSDSPGIGPSGEGRPSSSGSASLRLFGQSITPSSPHDERQAASVPRPASAPVRPPAPPLLPNHRRPVFPRSTKPETDRFEAEVMMLNAVGGETAALPAPYFNQANKEAMVSWSQHALLDPRTRFFYHLATPRKGGQDLYFAKTMPWSNFQEIFPRGNFDQSKFSPIAVYRSRIGLRSRGKVEITGVELVHNVNRGFIGIVHDPVAELGRIFHYLDYGRWPSVL</sequence>
<dbReference type="AlphaFoldDB" id="A0A5C3EF21"/>
<evidence type="ECO:0000313" key="3">
    <source>
        <dbReference type="EMBL" id="SPO29264.1"/>
    </source>
</evidence>
<dbReference type="Proteomes" id="UP000324022">
    <property type="component" value="Unassembled WGS sequence"/>
</dbReference>
<evidence type="ECO:0000256" key="2">
    <source>
        <dbReference type="SAM" id="SignalP"/>
    </source>
</evidence>
<protein>
    <recommendedName>
        <fullName evidence="5">Effector family protein Eff1</fullName>
    </recommendedName>
</protein>
<dbReference type="EMBL" id="OOIN01000027">
    <property type="protein sequence ID" value="SPO29264.1"/>
    <property type="molecule type" value="Genomic_DNA"/>
</dbReference>
<feature type="chain" id="PRO_5022932763" description="Effector family protein Eff1" evidence="2">
    <location>
        <begin position="23"/>
        <end position="262"/>
    </location>
</feature>
<feature type="compositionally biased region" description="Low complexity" evidence="1">
    <location>
        <begin position="37"/>
        <end position="61"/>
    </location>
</feature>
<keyword evidence="4" id="KW-1185">Reference proteome</keyword>
<keyword evidence="2" id="KW-0732">Signal</keyword>
<feature type="signal peptide" evidence="2">
    <location>
        <begin position="1"/>
        <end position="22"/>
    </location>
</feature>
<proteinExistence type="predicted"/>
<accession>A0A5C3EF21</accession>
<reference evidence="3 4" key="1">
    <citation type="submission" date="2018-03" db="EMBL/GenBank/DDBJ databases">
        <authorList>
            <person name="Guldener U."/>
        </authorList>
    </citation>
    <scope>NUCLEOTIDE SEQUENCE [LARGE SCALE GENOMIC DNA]</scope>
    <source>
        <strain evidence="3 4">NBRC100155</strain>
    </source>
</reference>